<dbReference type="Pfam" id="PF05119">
    <property type="entry name" value="Terminase_4"/>
    <property type="match status" value="1"/>
</dbReference>
<dbReference type="GeneID" id="19685758"/>
<evidence type="ECO:0000313" key="3">
    <source>
        <dbReference type="Proteomes" id="UP000026999"/>
    </source>
</evidence>
<accession>A0A060AKR4</accession>
<dbReference type="RefSeq" id="YP_009042522.1">
    <property type="nucleotide sequence ID" value="NC_024355.1"/>
</dbReference>
<dbReference type="EMBL" id="KJ804259">
    <property type="protein sequence ID" value="AIA64043.1"/>
    <property type="molecule type" value="Genomic_DNA"/>
</dbReference>
<dbReference type="InterPro" id="IPR006448">
    <property type="entry name" value="Phage_term_ssu_P27"/>
</dbReference>
<dbReference type="NCBIfam" id="TIGR01558">
    <property type="entry name" value="sm_term_P27"/>
    <property type="match status" value="1"/>
</dbReference>
<organism evidence="2 3">
    <name type="scientific">Staphylococcus phage 6ec</name>
    <dbReference type="NCBI Taxonomy" id="1500386"/>
    <lineage>
        <taxon>Viruses</taxon>
        <taxon>Duplodnaviria</taxon>
        <taxon>Heunggongvirae</taxon>
        <taxon>Uroviricota</taxon>
        <taxon>Caudoviricetes</taxon>
        <taxon>Sextaecvirus</taxon>
        <taxon>Sextaecvirus sextaec</taxon>
    </lineage>
</organism>
<proteinExistence type="predicted"/>
<feature type="region of interest" description="Disordered" evidence="1">
    <location>
        <begin position="1"/>
        <end position="41"/>
    </location>
</feature>
<dbReference type="OrthoDB" id="30728at10239"/>
<sequence length="169" mass="19181">MSRGRPKAPAQLVDPSKNHRYNKSQVEQMKKSEDELKGKSEKVSDIPEYLSDLAKEYYSFIVNEMEVSGVLSNLDIPVVVQISETLAIIRECDADIQLDGLWYYEPDRNGRDVKKKNPSVDIRDKALNQFKQLAVQLGMTPSSRSSLAAANIEKQEKEEDPLLKVLNQK</sequence>
<dbReference type="KEGG" id="vg:19685758"/>
<name>A0A060AKR4_9CAUD</name>
<reference evidence="2 3" key="1">
    <citation type="journal article" date="2014" name="Genome Announc.">
        <title>Complete Genome Sequence of a Staphylococcus epidermidis Bacteriophage Isolated from the Anterior Nares of Humans.</title>
        <authorList>
            <person name="Aswani V.H."/>
            <person name="Tremblay D.M."/>
            <person name="Moineau S."/>
            <person name="Shukla S.K."/>
        </authorList>
    </citation>
    <scope>NUCLEOTIDE SEQUENCE [LARGE SCALE GENOMIC DNA]</scope>
</reference>
<feature type="compositionally biased region" description="Basic and acidic residues" evidence="1">
    <location>
        <begin position="28"/>
        <end position="41"/>
    </location>
</feature>
<protein>
    <submittedName>
        <fullName evidence="2">Terminase small subunit</fullName>
    </submittedName>
</protein>
<gene>
    <name evidence="2" type="ORF">PHAGE6E_16</name>
</gene>
<evidence type="ECO:0000313" key="2">
    <source>
        <dbReference type="EMBL" id="AIA64043.1"/>
    </source>
</evidence>
<keyword evidence="3" id="KW-1185">Reference proteome</keyword>
<evidence type="ECO:0000256" key="1">
    <source>
        <dbReference type="SAM" id="MobiDB-lite"/>
    </source>
</evidence>
<dbReference type="Proteomes" id="UP000026999">
    <property type="component" value="Segment"/>
</dbReference>